<dbReference type="KEGG" id="sdc:SDSE_1539"/>
<dbReference type="InterPro" id="IPR010982">
    <property type="entry name" value="Lambda_DNA-bd_dom_sf"/>
</dbReference>
<evidence type="ECO:0000313" key="3">
    <source>
        <dbReference type="Proteomes" id="UP000009215"/>
    </source>
</evidence>
<accession>A0AB33R956</accession>
<evidence type="ECO:0000313" key="2">
    <source>
        <dbReference type="EMBL" id="CCI63033.1"/>
    </source>
</evidence>
<dbReference type="EMBL" id="HE858529">
    <property type="protein sequence ID" value="CCI63033.1"/>
    <property type="molecule type" value="Genomic_DNA"/>
</dbReference>
<dbReference type="InterPro" id="IPR010359">
    <property type="entry name" value="IrrE_HExxH"/>
</dbReference>
<proteinExistence type="predicted"/>
<dbReference type="Pfam" id="PF06114">
    <property type="entry name" value="Peptidase_M78"/>
    <property type="match status" value="1"/>
</dbReference>
<dbReference type="Gene3D" id="1.10.260.40">
    <property type="entry name" value="lambda repressor-like DNA-binding domains"/>
    <property type="match status" value="1"/>
</dbReference>
<name>A0AB33R956_STREQ</name>
<organism evidence="2 3">
    <name type="scientific">Streptococcus dysgalactiae subsp. equisimilis AC-2713</name>
    <dbReference type="NCBI Taxonomy" id="759913"/>
    <lineage>
        <taxon>Bacteria</taxon>
        <taxon>Bacillati</taxon>
        <taxon>Bacillota</taxon>
        <taxon>Bacilli</taxon>
        <taxon>Lactobacillales</taxon>
        <taxon>Streptococcaceae</taxon>
        <taxon>Streptococcus</taxon>
    </lineage>
</organism>
<dbReference type="RefSeq" id="WP_015057846.1">
    <property type="nucleotide sequence ID" value="NC_019042.1"/>
</dbReference>
<feature type="domain" description="IrrE N-terminal-like" evidence="1">
    <location>
        <begin position="230"/>
        <end position="347"/>
    </location>
</feature>
<reference evidence="2 3" key="1">
    <citation type="submission" date="2012-05" db="EMBL/GenBank/DDBJ databases">
        <title>Complete genome sequence of a Streptococcus dysgalactiae subsp. equisimilis strain possessing Lancefield's group A antigen.</title>
        <authorList>
            <person name="Luetticken R."/>
            <person name="Bruellhoff K."/>
            <person name="Van der Linden M."/>
            <person name="Peltroche-Llacsahuanga H."/>
            <person name="Blom J."/>
            <person name="Weber-Lehmann J."/>
            <person name="Ferretti J.J."/>
            <person name="McShan W.M."/>
        </authorList>
    </citation>
    <scope>NUCLEOTIDE SEQUENCE [LARGE SCALE GENOMIC DNA]</scope>
    <source>
        <strain evidence="2 3">AC-2713</strain>
    </source>
</reference>
<evidence type="ECO:0000259" key="1">
    <source>
        <dbReference type="Pfam" id="PF06114"/>
    </source>
</evidence>
<sequence length="624" mass="73510">MTLSFEKLLQSNYYNELYKPIYKYIRKNDSDICIKSHVLKDITFKSLVDFRINRVLSRKIKGDFIESELQIIAELEINGHTKYGYESDSSELWLRVTVVYKLANGLNDFSVCKIVQFNSSDYVRDELGLSLEFVPYLRAKDLDIVAENILRKYYPDALQVPMALPVNEYISNIGLSKIEGKLTKDGSIFGEMVFKDTEVVFYDNDRSEHRLIKRKTILVDPTVICLRNQGSYNNTVVHESVHWLLHRYHNEFKMLFDENHVRSSSCSDKSDYSLTNWTSYDWMEWQANGIAGRILMPKQTTKQMVQELLVKYSLEFEQDKKTKMFEQVIDDLADFFQVSRLAVKIRLQQLGYTEFDGIYNYVGNEYIRSYAYEVGALRNGQTFTISFNNACMLNALNRKFREVMNTERFVFVDSHFCLNNEKYVRMIEFGKYKMTDYAYLHMDECCLTFDIRYQTDGKISYQDFNDYILYRGSNPNLEVEVDFSECLITLDKIPEYNGEVYHKVSQIMENLPSHFCGTMVAHRNRRHFTQEDLEEYSTVSVATIRRMETDKEYQKKLGKLMAICIGLKLYPDFSFDLIEKSNCKFDDTIVFHSVYKMLLRNCYHLSVEECNKKLEELQVNNKIG</sequence>
<dbReference type="AlphaFoldDB" id="A0AB33R956"/>
<dbReference type="Proteomes" id="UP000009215">
    <property type="component" value="Chromosome"/>
</dbReference>
<dbReference type="SUPFAM" id="SSF47413">
    <property type="entry name" value="lambda repressor-like DNA-binding domains"/>
    <property type="match status" value="1"/>
</dbReference>
<gene>
    <name evidence="2" type="ORF">SDSE_1539</name>
</gene>
<protein>
    <recommendedName>
        <fullName evidence="1">IrrE N-terminal-like domain-containing protein</fullName>
    </recommendedName>
</protein>
<dbReference type="GO" id="GO:0003677">
    <property type="term" value="F:DNA binding"/>
    <property type="evidence" value="ECO:0007669"/>
    <property type="project" value="InterPro"/>
</dbReference>